<gene>
    <name evidence="4" type="ORF">APZ42_016616</name>
</gene>
<proteinExistence type="predicted"/>
<dbReference type="EMBL" id="GDIP01242065">
    <property type="protein sequence ID" value="JAI81336.1"/>
    <property type="molecule type" value="Transcribed_RNA"/>
</dbReference>
<keyword evidence="3" id="KW-0238">DNA-binding</keyword>
<protein>
    <submittedName>
        <fullName evidence="3">Putative Aristaless-related homeobox protein</fullName>
    </submittedName>
</protein>
<dbReference type="OrthoDB" id="6369017at2759"/>
<dbReference type="EMBL" id="LRGB01000630">
    <property type="protein sequence ID" value="KZS17431.1"/>
    <property type="molecule type" value="Genomic_DNA"/>
</dbReference>
<dbReference type="Proteomes" id="UP000076858">
    <property type="component" value="Unassembled WGS sequence"/>
</dbReference>
<dbReference type="GO" id="GO:0003677">
    <property type="term" value="F:DNA binding"/>
    <property type="evidence" value="ECO:0007669"/>
    <property type="project" value="UniProtKB-KW"/>
</dbReference>
<reference evidence="4 5" key="3">
    <citation type="submission" date="2016-03" db="EMBL/GenBank/DDBJ databases">
        <title>EvidentialGene: Evidence-directed Construction of Genes on Genomes.</title>
        <authorList>
            <person name="Gilbert D.G."/>
            <person name="Choi J.-H."/>
            <person name="Mockaitis K."/>
            <person name="Colbourne J."/>
            <person name="Pfrender M."/>
        </authorList>
    </citation>
    <scope>NUCLEOTIDE SEQUENCE [LARGE SCALE GENOMIC DNA]</scope>
    <source>
        <strain evidence="4 5">Xinb3</strain>
        <tissue evidence="4">Complete organism</tissue>
    </source>
</reference>
<dbReference type="AlphaFoldDB" id="A0A0N7ZII4"/>
<keyword evidence="1" id="KW-0193">Cuticle</keyword>
<reference evidence="3" key="2">
    <citation type="submission" date="2015-10" db="EMBL/GenBank/DDBJ databases">
        <authorList>
            <person name="Gilbert D.G."/>
        </authorList>
    </citation>
    <scope>NUCLEOTIDE SEQUENCE</scope>
</reference>
<accession>A0A0N7ZII4</accession>
<evidence type="ECO:0000313" key="3">
    <source>
        <dbReference type="EMBL" id="JAI81336.1"/>
    </source>
</evidence>
<evidence type="ECO:0000313" key="4">
    <source>
        <dbReference type="EMBL" id="KZS17431.1"/>
    </source>
</evidence>
<keyword evidence="3" id="KW-0371">Homeobox</keyword>
<feature type="region of interest" description="Disordered" evidence="2">
    <location>
        <begin position="330"/>
        <end position="349"/>
    </location>
</feature>
<sequence>MDCQLSFECLNSDLQSTKMKFLILVVLVSIVVSEARYDKQTAKPPPIKPYNPLPAHESSSPMPYKFSYEVKGDDYTSFGDTRVGDRQGKVSGYYHVQLADGRHQHVTYKDEGKGFIADVKYEGEAKYSESKPVEYKKLADDFGTSYKSADYGLQNVEPSYKELSYENSVKENQLNEWENEKSRKSSDEKSSEQFFTESVYNFPTALFYQEISSTTSSYKEYEYTPSREKAVDTTQVPHTTKTYDVPPPSSTSFWKPISVTLNYKPVYTTADYKTTSIFTTPASIAPSTTPDYHKPVNYTEANKKTTATKAYKKPVTTPVYKTSVATTPAYKTPSPSKTTKAPKAPKKPKASYPVTTPAYKKPIYFDPVYKTPVVTTPGPKHYPTITYAYKTHPYTPKAYKAASYQILPQKPFTVYKPYAKKVPVITRVAPYTAPVYKTPIYIAPGYNNVPPNKVVTYKHGK</sequence>
<dbReference type="GO" id="GO:0042302">
    <property type="term" value="F:structural constituent of cuticle"/>
    <property type="evidence" value="ECO:0007669"/>
    <property type="project" value="UniProtKB-UniRule"/>
</dbReference>
<evidence type="ECO:0000256" key="2">
    <source>
        <dbReference type="SAM" id="MobiDB-lite"/>
    </source>
</evidence>
<feature type="compositionally biased region" description="Basic and acidic residues" evidence="2">
    <location>
        <begin position="178"/>
        <end position="190"/>
    </location>
</feature>
<name>A0A0N7ZII4_9CRUS</name>
<keyword evidence="5" id="KW-1185">Reference proteome</keyword>
<reference evidence="3" key="1">
    <citation type="submission" date="2015-10" db="EMBL/GenBank/DDBJ databases">
        <title>Daphnia magna gene sets from two clonal populations assembled and annotated with EvidentialGene.</title>
        <authorList>
            <person name="Gilbert D."/>
            <person name="Podicheti R."/>
            <person name="Orsini L."/>
            <person name="Colbourne J."/>
            <person name="Pfrender M."/>
        </authorList>
    </citation>
    <scope>NUCLEOTIDE SEQUENCE</scope>
</reference>
<evidence type="ECO:0000256" key="1">
    <source>
        <dbReference type="PROSITE-ProRule" id="PRU00497"/>
    </source>
</evidence>
<dbReference type="PROSITE" id="PS51155">
    <property type="entry name" value="CHIT_BIND_RR_2"/>
    <property type="match status" value="1"/>
</dbReference>
<feature type="region of interest" description="Disordered" evidence="2">
    <location>
        <begin position="171"/>
        <end position="190"/>
    </location>
</feature>
<evidence type="ECO:0000313" key="5">
    <source>
        <dbReference type="Proteomes" id="UP000076858"/>
    </source>
</evidence>
<feature type="compositionally biased region" description="Low complexity" evidence="2">
    <location>
        <begin position="330"/>
        <end position="342"/>
    </location>
</feature>
<dbReference type="Pfam" id="PF00379">
    <property type="entry name" value="Chitin_bind_4"/>
    <property type="match status" value="1"/>
</dbReference>
<dbReference type="InterPro" id="IPR000618">
    <property type="entry name" value="Insect_cuticle"/>
</dbReference>
<organism evidence="3">
    <name type="scientific">Daphnia magna</name>
    <dbReference type="NCBI Taxonomy" id="35525"/>
    <lineage>
        <taxon>Eukaryota</taxon>
        <taxon>Metazoa</taxon>
        <taxon>Ecdysozoa</taxon>
        <taxon>Arthropoda</taxon>
        <taxon>Crustacea</taxon>
        <taxon>Branchiopoda</taxon>
        <taxon>Diplostraca</taxon>
        <taxon>Cladocera</taxon>
        <taxon>Anomopoda</taxon>
        <taxon>Daphniidae</taxon>
        <taxon>Daphnia</taxon>
    </lineage>
</organism>